<dbReference type="Gene3D" id="3.30.1370.110">
    <property type="match status" value="1"/>
</dbReference>
<dbReference type="PANTHER" id="PTHR35562">
    <property type="entry name" value="DNA ENDONUCLEASE SMRA-RELATED"/>
    <property type="match status" value="1"/>
</dbReference>
<dbReference type="SMART" id="SM00463">
    <property type="entry name" value="SMR"/>
    <property type="match status" value="1"/>
</dbReference>
<keyword evidence="3" id="KW-1185">Reference proteome</keyword>
<dbReference type="PANTHER" id="PTHR35562:SF2">
    <property type="entry name" value="DNA ENDONUCLEASE SMRA-RELATED"/>
    <property type="match status" value="1"/>
</dbReference>
<dbReference type="InterPro" id="IPR036063">
    <property type="entry name" value="Smr_dom_sf"/>
</dbReference>
<proteinExistence type="predicted"/>
<dbReference type="InterPro" id="IPR002625">
    <property type="entry name" value="Smr_dom"/>
</dbReference>
<dbReference type="KEGG" id="saes:HBH39_08495"/>
<gene>
    <name evidence="2" type="primary">smrA</name>
    <name evidence="2" type="ORF">HBH39_08495</name>
</gene>
<sequence>MHLNETELFFQEMADVTPLKTDSRTQREHYSIEYKPTAGQVAKQAALNEHELLQILSIEPHVFNQKAPDEIVFHRHDGMQEAVFKHLRLGKYDIKTILDVHQYSLYQARHSIINCILGAYERGERNILIIHGKGFHSKPYAGLMKSAVCDWLTRIEQVAAFHSATPEQGGSGALFVMLKKSQQKRIENSELNRKGHGFR</sequence>
<dbReference type="InterPro" id="IPR047688">
    <property type="entry name" value="Endonuc_SmrA"/>
</dbReference>
<feature type="domain" description="Smr" evidence="1">
    <location>
        <begin position="98"/>
        <end position="179"/>
    </location>
</feature>
<organism evidence="2 3">
    <name type="scientific">Shewanella aestuarii</name>
    <dbReference type="NCBI Taxonomy" id="1028752"/>
    <lineage>
        <taxon>Bacteria</taxon>
        <taxon>Pseudomonadati</taxon>
        <taxon>Pseudomonadota</taxon>
        <taxon>Gammaproteobacteria</taxon>
        <taxon>Alteromonadales</taxon>
        <taxon>Shewanellaceae</taxon>
        <taxon>Shewanella</taxon>
    </lineage>
</organism>
<dbReference type="NCBIfam" id="NF033154">
    <property type="entry name" value="endonuc_SmrA"/>
    <property type="match status" value="1"/>
</dbReference>
<accession>A0A6G9QKX8</accession>
<dbReference type="RefSeq" id="WP_167677356.1">
    <property type="nucleotide sequence ID" value="NZ_CP050313.1"/>
</dbReference>
<keyword evidence="2" id="KW-0540">Nuclease</keyword>
<dbReference type="GO" id="GO:0004520">
    <property type="term" value="F:DNA endonuclease activity"/>
    <property type="evidence" value="ECO:0007669"/>
    <property type="project" value="TreeGrafter"/>
</dbReference>
<keyword evidence="2" id="KW-0378">Hydrolase</keyword>
<dbReference type="EMBL" id="CP050313">
    <property type="protein sequence ID" value="QIR14519.1"/>
    <property type="molecule type" value="Genomic_DNA"/>
</dbReference>
<evidence type="ECO:0000313" key="3">
    <source>
        <dbReference type="Proteomes" id="UP000502608"/>
    </source>
</evidence>
<dbReference type="Proteomes" id="UP000502608">
    <property type="component" value="Chromosome"/>
</dbReference>
<dbReference type="AlphaFoldDB" id="A0A6G9QKX8"/>
<protein>
    <submittedName>
        <fullName evidence="2">DNA endonuclease SmrA</fullName>
    </submittedName>
</protein>
<dbReference type="SUPFAM" id="SSF160443">
    <property type="entry name" value="SMR domain-like"/>
    <property type="match status" value="1"/>
</dbReference>
<keyword evidence="2" id="KW-0255">Endonuclease</keyword>
<evidence type="ECO:0000259" key="1">
    <source>
        <dbReference type="PROSITE" id="PS50828"/>
    </source>
</evidence>
<dbReference type="PROSITE" id="PS50828">
    <property type="entry name" value="SMR"/>
    <property type="match status" value="1"/>
</dbReference>
<name>A0A6G9QKX8_9GAMM</name>
<dbReference type="Pfam" id="PF01713">
    <property type="entry name" value="Smr"/>
    <property type="match status" value="1"/>
</dbReference>
<reference evidence="2 3" key="1">
    <citation type="submission" date="2020-03" db="EMBL/GenBank/DDBJ databases">
        <title>Complete genome sequence of Shewanella sp.</title>
        <authorList>
            <person name="Kim Y.-S."/>
            <person name="Kim S.-J."/>
            <person name="Jung H.-K."/>
            <person name="Kim K.-H."/>
        </authorList>
    </citation>
    <scope>NUCLEOTIDE SEQUENCE [LARGE SCALE GENOMIC DNA]</scope>
    <source>
        <strain evidence="2 3">PN3F2</strain>
    </source>
</reference>
<evidence type="ECO:0000313" key="2">
    <source>
        <dbReference type="EMBL" id="QIR14519.1"/>
    </source>
</evidence>